<keyword evidence="20" id="KW-0326">Glycosidase</keyword>
<evidence type="ECO:0000256" key="15">
    <source>
        <dbReference type="ARBA" id="ARBA00023326"/>
    </source>
</evidence>
<evidence type="ECO:0000256" key="12">
    <source>
        <dbReference type="ARBA" id="ARBA00023180"/>
    </source>
</evidence>
<keyword evidence="15" id="KW-0624">Polysaccharide degradation</keyword>
<dbReference type="GO" id="GO:0009986">
    <property type="term" value="C:cell surface"/>
    <property type="evidence" value="ECO:0007669"/>
    <property type="project" value="TreeGrafter"/>
</dbReference>
<dbReference type="GO" id="GO:0042973">
    <property type="term" value="F:glucan endo-1,3-beta-D-glucosidase activity"/>
    <property type="evidence" value="ECO:0007669"/>
    <property type="project" value="UniProtKB-EC"/>
</dbReference>
<dbReference type="GO" id="GO:0005576">
    <property type="term" value="C:extracellular region"/>
    <property type="evidence" value="ECO:0007669"/>
    <property type="project" value="TreeGrafter"/>
</dbReference>
<dbReference type="InterPro" id="IPR017853">
    <property type="entry name" value="GH"/>
</dbReference>
<dbReference type="Gene3D" id="3.20.20.80">
    <property type="entry name" value="Glycosidases"/>
    <property type="match status" value="2"/>
</dbReference>
<dbReference type="InterPro" id="IPR000490">
    <property type="entry name" value="Glyco_hydro_17"/>
</dbReference>
<proteinExistence type="inferred from homology"/>
<feature type="chain" id="PRO_5012032785" description="glucan endo-1,3-beta-D-glucosidase" evidence="21">
    <location>
        <begin position="24"/>
        <end position="297"/>
    </location>
</feature>
<dbReference type="EMBL" id="MCGT01000003">
    <property type="protein sequence ID" value="ORX61411.1"/>
    <property type="molecule type" value="Genomic_DNA"/>
</dbReference>
<dbReference type="GO" id="GO:0005886">
    <property type="term" value="C:plasma membrane"/>
    <property type="evidence" value="ECO:0007669"/>
    <property type="project" value="UniProtKB-SubCell"/>
</dbReference>
<organism evidence="22 23">
    <name type="scientific">Hesseltinella vesiculosa</name>
    <dbReference type="NCBI Taxonomy" id="101127"/>
    <lineage>
        <taxon>Eukaryota</taxon>
        <taxon>Fungi</taxon>
        <taxon>Fungi incertae sedis</taxon>
        <taxon>Mucoromycota</taxon>
        <taxon>Mucoromycotina</taxon>
        <taxon>Mucoromycetes</taxon>
        <taxon>Mucorales</taxon>
        <taxon>Cunninghamellaceae</taxon>
        <taxon>Hesseltinella</taxon>
    </lineage>
</organism>
<dbReference type="PROSITE" id="PS00587">
    <property type="entry name" value="GLYCOSYL_HYDROL_F17"/>
    <property type="match status" value="1"/>
</dbReference>
<protein>
    <recommendedName>
        <fullName evidence="5">glucan endo-1,3-beta-D-glucosidase</fullName>
        <ecNumber evidence="5">3.2.1.39</ecNumber>
    </recommendedName>
    <alternativeName>
        <fullName evidence="18">Endo-1,3-beta-glucanase btgC</fullName>
    </alternativeName>
    <alternativeName>
        <fullName evidence="17">Laminarinase btgC</fullName>
    </alternativeName>
</protein>
<accession>A0A1X2GTR1</accession>
<evidence type="ECO:0000256" key="10">
    <source>
        <dbReference type="ARBA" id="ARBA00022801"/>
    </source>
</evidence>
<comment type="function">
    <text evidence="16">Glucanases play a role in cell expansion during growth, in cell-cell fusion during mating, and in spore release during sporulation. This enzyme may be involved in beta-glucan degradation. Active on laminarin and lichenan.</text>
</comment>
<evidence type="ECO:0000256" key="14">
    <source>
        <dbReference type="ARBA" id="ARBA00023316"/>
    </source>
</evidence>
<comment type="caution">
    <text evidence="22">The sequence shown here is derived from an EMBL/GenBank/DDBJ whole genome shotgun (WGS) entry which is preliminary data.</text>
</comment>
<keyword evidence="7" id="KW-0134">Cell wall</keyword>
<evidence type="ECO:0000256" key="21">
    <source>
        <dbReference type="SAM" id="SignalP"/>
    </source>
</evidence>
<comment type="catalytic activity">
    <reaction evidence="1">
        <text>Hydrolysis of (1-&gt;3)-beta-D-glucosidic linkages in (1-&gt;3)-beta-D-glucans.</text>
        <dbReference type="EC" id="3.2.1.39"/>
    </reaction>
</comment>
<keyword evidence="10 20" id="KW-0378">Hydrolase</keyword>
<evidence type="ECO:0000256" key="9">
    <source>
        <dbReference type="ARBA" id="ARBA00022729"/>
    </source>
</evidence>
<evidence type="ECO:0000256" key="8">
    <source>
        <dbReference type="ARBA" id="ARBA00022525"/>
    </source>
</evidence>
<evidence type="ECO:0000256" key="4">
    <source>
        <dbReference type="ARBA" id="ARBA00008773"/>
    </source>
</evidence>
<dbReference type="Proteomes" id="UP000242146">
    <property type="component" value="Unassembled WGS sequence"/>
</dbReference>
<evidence type="ECO:0000256" key="11">
    <source>
        <dbReference type="ARBA" id="ARBA00023136"/>
    </source>
</evidence>
<dbReference type="InterPro" id="IPR050732">
    <property type="entry name" value="Beta-glucan_modifiers"/>
</dbReference>
<dbReference type="SUPFAM" id="SSF51445">
    <property type="entry name" value="(Trans)glycosidases"/>
    <property type="match status" value="1"/>
</dbReference>
<comment type="similarity">
    <text evidence="4 19">Belongs to the glycosyl hydrolase 17 family.</text>
</comment>
<keyword evidence="13" id="KW-0119">Carbohydrate metabolism</keyword>
<feature type="signal peptide" evidence="21">
    <location>
        <begin position="1"/>
        <end position="23"/>
    </location>
</feature>
<keyword evidence="12" id="KW-0325">Glycoprotein</keyword>
<reference evidence="22 23" key="1">
    <citation type="submission" date="2016-07" db="EMBL/GenBank/DDBJ databases">
        <title>Pervasive Adenine N6-methylation of Active Genes in Fungi.</title>
        <authorList>
            <consortium name="DOE Joint Genome Institute"/>
            <person name="Mondo S.J."/>
            <person name="Dannebaum R.O."/>
            <person name="Kuo R.C."/>
            <person name="Labutti K."/>
            <person name="Haridas S."/>
            <person name="Kuo A."/>
            <person name="Salamov A."/>
            <person name="Ahrendt S.R."/>
            <person name="Lipzen A."/>
            <person name="Sullivan W."/>
            <person name="Andreopoulos W.B."/>
            <person name="Clum A."/>
            <person name="Lindquist E."/>
            <person name="Daum C."/>
            <person name="Ramamoorthy G.K."/>
            <person name="Gryganskyi A."/>
            <person name="Culley D."/>
            <person name="Magnuson J.K."/>
            <person name="James T.Y."/>
            <person name="O'Malley M.A."/>
            <person name="Stajich J.E."/>
            <person name="Spatafora J.W."/>
            <person name="Visel A."/>
            <person name="Grigoriev I.V."/>
        </authorList>
    </citation>
    <scope>NUCLEOTIDE SEQUENCE [LARGE SCALE GENOMIC DNA]</scope>
    <source>
        <strain evidence="22 23">NRRL 3301</strain>
    </source>
</reference>
<dbReference type="GO" id="GO:0000272">
    <property type="term" value="P:polysaccharide catabolic process"/>
    <property type="evidence" value="ECO:0007669"/>
    <property type="project" value="UniProtKB-KW"/>
</dbReference>
<name>A0A1X2GTR1_9FUNG</name>
<dbReference type="OrthoDB" id="77201at2759"/>
<dbReference type="GO" id="GO:0009277">
    <property type="term" value="C:fungal-type cell wall"/>
    <property type="evidence" value="ECO:0007669"/>
    <property type="project" value="TreeGrafter"/>
</dbReference>
<keyword evidence="23" id="KW-1185">Reference proteome</keyword>
<keyword evidence="11" id="KW-0472">Membrane</keyword>
<evidence type="ECO:0000256" key="20">
    <source>
        <dbReference type="RuleBase" id="RU004336"/>
    </source>
</evidence>
<dbReference type="PANTHER" id="PTHR16631:SF17">
    <property type="entry name" value="GLUCAN ENDO-1,3-BETA-GLUCOSIDASE BTGC"/>
    <property type="match status" value="1"/>
</dbReference>
<evidence type="ECO:0000256" key="13">
    <source>
        <dbReference type="ARBA" id="ARBA00023277"/>
    </source>
</evidence>
<evidence type="ECO:0000256" key="18">
    <source>
        <dbReference type="ARBA" id="ARBA00043078"/>
    </source>
</evidence>
<dbReference type="GO" id="GO:0071555">
    <property type="term" value="P:cell wall organization"/>
    <property type="evidence" value="ECO:0007669"/>
    <property type="project" value="UniProtKB-KW"/>
</dbReference>
<evidence type="ECO:0000256" key="19">
    <source>
        <dbReference type="RuleBase" id="RU004335"/>
    </source>
</evidence>
<gene>
    <name evidence="22" type="ORF">DM01DRAFT_1380321</name>
</gene>
<evidence type="ECO:0000256" key="6">
    <source>
        <dbReference type="ARBA" id="ARBA00022475"/>
    </source>
</evidence>
<dbReference type="AlphaFoldDB" id="A0A1X2GTR1"/>
<evidence type="ECO:0000256" key="3">
    <source>
        <dbReference type="ARBA" id="ARBA00004401"/>
    </source>
</evidence>
<dbReference type="EC" id="3.2.1.39" evidence="5"/>
<evidence type="ECO:0000256" key="16">
    <source>
        <dbReference type="ARBA" id="ARBA00037649"/>
    </source>
</evidence>
<keyword evidence="6" id="KW-1003">Cell membrane</keyword>
<dbReference type="Pfam" id="PF00332">
    <property type="entry name" value="Glyco_hydro_17"/>
    <property type="match status" value="1"/>
</dbReference>
<evidence type="ECO:0000256" key="5">
    <source>
        <dbReference type="ARBA" id="ARBA00012780"/>
    </source>
</evidence>
<sequence>MHFSSLVISGLTAIVCATGLVQAAPVEVNKRASKGLYGITYTARTSAGQCQTYEEVLATIQRFNKNGVMNIRTYSQECGQLPNIVKAIEATNSQMTVMAAAWIGGSDDQTEINTLLTNVKNVQNKKIIKSIMIGNEAMFSNYVSADTLVGYINQVKKQVQGIPVGTVDTPNTFPSNLIAACDTIGVNIHPYFGGVNVNQAGSNLMSQYNAFKGKASNKDIFITETGWPSAGNSDGSAVPGTSGLQSYVEQLTSSVTIPYYFFESIDSNWKPAGANGVENHWGLVDASGKSKIPSVYQ</sequence>
<evidence type="ECO:0000256" key="7">
    <source>
        <dbReference type="ARBA" id="ARBA00022512"/>
    </source>
</evidence>
<dbReference type="STRING" id="101127.A0A1X2GTR1"/>
<comment type="subcellular location">
    <subcellularLocation>
        <location evidence="3">Cell membrane</location>
        <topology evidence="3">Single-pass type II membrane protein</topology>
    </subcellularLocation>
    <subcellularLocation>
        <location evidence="2">Secreted</location>
        <location evidence="2">Cell wall</location>
    </subcellularLocation>
</comment>
<keyword evidence="14" id="KW-0961">Cell wall biogenesis/degradation</keyword>
<dbReference type="PANTHER" id="PTHR16631">
    <property type="entry name" value="GLUCAN 1,3-BETA-GLUCOSIDASE"/>
    <property type="match status" value="1"/>
</dbReference>
<evidence type="ECO:0000256" key="2">
    <source>
        <dbReference type="ARBA" id="ARBA00004191"/>
    </source>
</evidence>
<keyword evidence="9 21" id="KW-0732">Signal</keyword>
<evidence type="ECO:0000256" key="1">
    <source>
        <dbReference type="ARBA" id="ARBA00000382"/>
    </source>
</evidence>
<keyword evidence="8" id="KW-0964">Secreted</keyword>
<evidence type="ECO:0000256" key="17">
    <source>
        <dbReference type="ARBA" id="ARBA00042373"/>
    </source>
</evidence>
<evidence type="ECO:0000313" key="23">
    <source>
        <dbReference type="Proteomes" id="UP000242146"/>
    </source>
</evidence>
<evidence type="ECO:0000313" key="22">
    <source>
        <dbReference type="EMBL" id="ORX61411.1"/>
    </source>
</evidence>